<evidence type="ECO:0000256" key="5">
    <source>
        <dbReference type="ARBA" id="ARBA00022840"/>
    </source>
</evidence>
<dbReference type="InterPro" id="IPR000719">
    <property type="entry name" value="Prot_kinase_dom"/>
</dbReference>
<dbReference type="PROSITE" id="PS50011">
    <property type="entry name" value="PROTEIN_KINASE_DOM"/>
    <property type="match status" value="1"/>
</dbReference>
<evidence type="ECO:0000256" key="1">
    <source>
        <dbReference type="ARBA" id="ARBA00022527"/>
    </source>
</evidence>
<accession>A0A1R2B5B0</accession>
<dbReference type="FunFam" id="1.10.510.10:FF:000624">
    <property type="entry name" value="Mitogen-activated protein kinase"/>
    <property type="match status" value="1"/>
</dbReference>
<dbReference type="Gene3D" id="1.10.510.10">
    <property type="entry name" value="Transferase(Phosphotransferase) domain 1"/>
    <property type="match status" value="1"/>
</dbReference>
<keyword evidence="2" id="KW-0808">Transferase</keyword>
<dbReference type="Pfam" id="PF00069">
    <property type="entry name" value="Pkinase"/>
    <property type="match status" value="1"/>
</dbReference>
<reference evidence="9 10" key="1">
    <citation type="submission" date="2016-11" db="EMBL/GenBank/DDBJ databases">
        <title>The macronuclear genome of Stentor coeruleus: a giant cell with tiny introns.</title>
        <authorList>
            <person name="Slabodnick M."/>
            <person name="Ruby J.G."/>
            <person name="Reiff S.B."/>
            <person name="Swart E.C."/>
            <person name="Gosai S."/>
            <person name="Prabakaran S."/>
            <person name="Witkowska E."/>
            <person name="Larue G.E."/>
            <person name="Fisher S."/>
            <person name="Freeman R.M."/>
            <person name="Gunawardena J."/>
            <person name="Chu W."/>
            <person name="Stover N.A."/>
            <person name="Gregory B.D."/>
            <person name="Nowacki M."/>
            <person name="Derisi J."/>
            <person name="Roy S.W."/>
            <person name="Marshall W.F."/>
            <person name="Sood P."/>
        </authorList>
    </citation>
    <scope>NUCLEOTIDE SEQUENCE [LARGE SCALE GENOMIC DNA]</scope>
    <source>
        <strain evidence="9">WM001</strain>
    </source>
</reference>
<dbReference type="PROSITE" id="PS00108">
    <property type="entry name" value="PROTEIN_KINASE_ST"/>
    <property type="match status" value="1"/>
</dbReference>
<comment type="caution">
    <text evidence="9">The sequence shown here is derived from an EMBL/GenBank/DDBJ whole genome shotgun (WGS) entry which is preliminary data.</text>
</comment>
<organism evidence="9 10">
    <name type="scientific">Stentor coeruleus</name>
    <dbReference type="NCBI Taxonomy" id="5963"/>
    <lineage>
        <taxon>Eukaryota</taxon>
        <taxon>Sar</taxon>
        <taxon>Alveolata</taxon>
        <taxon>Ciliophora</taxon>
        <taxon>Postciliodesmatophora</taxon>
        <taxon>Heterotrichea</taxon>
        <taxon>Heterotrichida</taxon>
        <taxon>Stentoridae</taxon>
        <taxon>Stentor</taxon>
    </lineage>
</organism>
<keyword evidence="4" id="KW-0418">Kinase</keyword>
<gene>
    <name evidence="9" type="ORF">SteCoe_29715</name>
</gene>
<evidence type="ECO:0000256" key="2">
    <source>
        <dbReference type="ARBA" id="ARBA00022679"/>
    </source>
</evidence>
<evidence type="ECO:0000256" key="4">
    <source>
        <dbReference type="ARBA" id="ARBA00022777"/>
    </source>
</evidence>
<evidence type="ECO:0000256" key="6">
    <source>
        <dbReference type="PROSITE-ProRule" id="PRU10141"/>
    </source>
</evidence>
<name>A0A1R2B5B0_9CILI</name>
<dbReference type="AlphaFoldDB" id="A0A1R2B5B0"/>
<dbReference type="GO" id="GO:0005524">
    <property type="term" value="F:ATP binding"/>
    <property type="evidence" value="ECO:0007669"/>
    <property type="project" value="UniProtKB-UniRule"/>
</dbReference>
<dbReference type="Gene3D" id="3.30.200.20">
    <property type="entry name" value="Phosphorylase Kinase, domain 1"/>
    <property type="match status" value="1"/>
</dbReference>
<dbReference type="FunFam" id="3.30.200.20:FF:000545">
    <property type="entry name" value="CMGC family protein kinase"/>
    <property type="match status" value="1"/>
</dbReference>
<protein>
    <recommendedName>
        <fullName evidence="8">Protein kinase domain-containing protein</fullName>
    </recommendedName>
</protein>
<evidence type="ECO:0000256" key="7">
    <source>
        <dbReference type="RuleBase" id="RU000304"/>
    </source>
</evidence>
<dbReference type="PANTHER" id="PTHR24055">
    <property type="entry name" value="MITOGEN-ACTIVATED PROTEIN KINASE"/>
    <property type="match status" value="1"/>
</dbReference>
<dbReference type="InterPro" id="IPR017441">
    <property type="entry name" value="Protein_kinase_ATP_BS"/>
</dbReference>
<feature type="binding site" evidence="6">
    <location>
        <position position="33"/>
    </location>
    <ligand>
        <name>ATP</name>
        <dbReference type="ChEBI" id="CHEBI:30616"/>
    </ligand>
</feature>
<evidence type="ECO:0000313" key="9">
    <source>
        <dbReference type="EMBL" id="OMJ71952.1"/>
    </source>
</evidence>
<keyword evidence="5 6" id="KW-0067">ATP-binding</keyword>
<keyword evidence="1 7" id="KW-0723">Serine/threonine-protein kinase</keyword>
<sequence>MDRYKILKTIGDGTYGSVSKAVHKTTGEVVAIKQMKKKVRNWNECVTMREVRVLLNISHPNVVRLLEVIKEDNYLALIFEFLDEDVYHHIKDRNKLLSETQIKNIIFQTLQGLAHMHAKGYFHRDLKPENLLLKSGTVKIADFGLVRDIKVQPPCTEYVSTRWYRAPEVLLRSQNYGPSIDIFAVGAVMAELYTFKPLFPGSSEADQLIKVCKVMGTPRNWPQGLALATQIGFRFPNENGISLQNIIPNSSEAGIDLMRSMLQYNPDSRPTALDALRHPYFSASLQVPRNIPETGHQPALAVKANDAPNFSRPKHEPKGEPRLSVYERIKKAKYSPGVNCKL</sequence>
<feature type="domain" description="Protein kinase" evidence="8">
    <location>
        <begin position="4"/>
        <end position="281"/>
    </location>
</feature>
<evidence type="ECO:0000259" key="8">
    <source>
        <dbReference type="PROSITE" id="PS50011"/>
    </source>
</evidence>
<dbReference type="EMBL" id="MPUH01000942">
    <property type="protein sequence ID" value="OMJ71952.1"/>
    <property type="molecule type" value="Genomic_DNA"/>
</dbReference>
<keyword evidence="10" id="KW-1185">Reference proteome</keyword>
<dbReference type="SMART" id="SM00220">
    <property type="entry name" value="S_TKc"/>
    <property type="match status" value="1"/>
</dbReference>
<dbReference type="CDD" id="cd07830">
    <property type="entry name" value="STKc_MAK_like"/>
    <property type="match status" value="1"/>
</dbReference>
<comment type="similarity">
    <text evidence="7">Belongs to the protein kinase superfamily.</text>
</comment>
<evidence type="ECO:0000256" key="3">
    <source>
        <dbReference type="ARBA" id="ARBA00022741"/>
    </source>
</evidence>
<evidence type="ECO:0000313" key="10">
    <source>
        <dbReference type="Proteomes" id="UP000187209"/>
    </source>
</evidence>
<dbReference type="OrthoDB" id="2158884at2759"/>
<dbReference type="InterPro" id="IPR050117">
    <property type="entry name" value="MAPK"/>
</dbReference>
<proteinExistence type="inferred from homology"/>
<dbReference type="InterPro" id="IPR011009">
    <property type="entry name" value="Kinase-like_dom_sf"/>
</dbReference>
<keyword evidence="3 6" id="KW-0547">Nucleotide-binding</keyword>
<dbReference type="SUPFAM" id="SSF56112">
    <property type="entry name" value="Protein kinase-like (PK-like)"/>
    <property type="match status" value="1"/>
</dbReference>
<dbReference type="Proteomes" id="UP000187209">
    <property type="component" value="Unassembled WGS sequence"/>
</dbReference>
<dbReference type="GO" id="GO:0004674">
    <property type="term" value="F:protein serine/threonine kinase activity"/>
    <property type="evidence" value="ECO:0007669"/>
    <property type="project" value="UniProtKB-KW"/>
</dbReference>
<dbReference type="InterPro" id="IPR008271">
    <property type="entry name" value="Ser/Thr_kinase_AS"/>
</dbReference>
<dbReference type="PROSITE" id="PS00107">
    <property type="entry name" value="PROTEIN_KINASE_ATP"/>
    <property type="match status" value="1"/>
</dbReference>